<dbReference type="InterPro" id="IPR029068">
    <property type="entry name" value="Glyas_Bleomycin-R_OHBP_Dase"/>
</dbReference>
<dbReference type="PROSITE" id="PS51819">
    <property type="entry name" value="VOC"/>
    <property type="match status" value="1"/>
</dbReference>
<reference evidence="3" key="1">
    <citation type="submission" date="2021-03" db="EMBL/GenBank/DDBJ databases">
        <title>Identification and antibiotic profiling of Wohlfahrtiimonas chitiniclastica, an underestimated human pathogen.</title>
        <authorList>
            <person name="Kopf A."/>
            <person name="Bunk B."/>
            <person name="Coldewey S."/>
            <person name="Gunzer F."/>
            <person name="Riedel T."/>
            <person name="Schroettner P."/>
        </authorList>
    </citation>
    <scope>NUCLEOTIDE SEQUENCE</scope>
    <source>
        <strain evidence="3">DSM 100917</strain>
    </source>
</reference>
<dbReference type="GO" id="GO:0004493">
    <property type="term" value="F:methylmalonyl-CoA epimerase activity"/>
    <property type="evidence" value="ECO:0007669"/>
    <property type="project" value="TreeGrafter"/>
</dbReference>
<dbReference type="Gene3D" id="3.10.180.10">
    <property type="entry name" value="2,3-Dihydroxybiphenyl 1,2-Dioxygenase, domain 1"/>
    <property type="match status" value="1"/>
</dbReference>
<gene>
    <name evidence="3" type="ORF">J7561_07600</name>
</gene>
<feature type="domain" description="VOC" evidence="2">
    <location>
        <begin position="21"/>
        <end position="169"/>
    </location>
</feature>
<dbReference type="Pfam" id="PF13669">
    <property type="entry name" value="Glyoxalase_4"/>
    <property type="match status" value="1"/>
</dbReference>
<dbReference type="SUPFAM" id="SSF54593">
    <property type="entry name" value="Glyoxalase/Bleomycin resistance protein/Dihydroxybiphenyl dioxygenase"/>
    <property type="match status" value="1"/>
</dbReference>
<dbReference type="InterPro" id="IPR051785">
    <property type="entry name" value="MMCE/EMCE_epimerase"/>
</dbReference>
<dbReference type="Proteomes" id="UP000680020">
    <property type="component" value="Unassembled WGS sequence"/>
</dbReference>
<evidence type="ECO:0000256" key="1">
    <source>
        <dbReference type="ARBA" id="ARBA00022723"/>
    </source>
</evidence>
<dbReference type="PANTHER" id="PTHR43048:SF6">
    <property type="entry name" value="BLR8189 PROTEIN"/>
    <property type="match status" value="1"/>
</dbReference>
<comment type="caution">
    <text evidence="3">The sequence shown here is derived from an EMBL/GenBank/DDBJ whole genome shotgun (WGS) entry which is preliminary data.</text>
</comment>
<evidence type="ECO:0000259" key="2">
    <source>
        <dbReference type="PROSITE" id="PS51819"/>
    </source>
</evidence>
<dbReference type="GO" id="GO:0046491">
    <property type="term" value="P:L-methylmalonyl-CoA metabolic process"/>
    <property type="evidence" value="ECO:0007669"/>
    <property type="project" value="TreeGrafter"/>
</dbReference>
<proteinExistence type="predicted"/>
<keyword evidence="1" id="KW-0479">Metal-binding</keyword>
<dbReference type="GO" id="GO:0046872">
    <property type="term" value="F:metal ion binding"/>
    <property type="evidence" value="ECO:0007669"/>
    <property type="project" value="UniProtKB-KW"/>
</dbReference>
<sequence>MTERLTTVKSAKDAFGELPRGIHHLGVTVPDIDAATTFFRKALGAKWCYDGLTLQDEPRGGQIVELQLGLPKGAKIIRQRMLRIGNGPGLELFEIKALEQRKPLRLCDFGINHMALYCDDIEGSVARIQAAGGQLLDQIHGNSRHEDSEGNGSIYALSPWGMLIELQSIPNGYYYDEDSEATAWLPARRGG</sequence>
<dbReference type="InterPro" id="IPR037523">
    <property type="entry name" value="VOC_core"/>
</dbReference>
<evidence type="ECO:0000313" key="4">
    <source>
        <dbReference type="Proteomes" id="UP000680020"/>
    </source>
</evidence>
<protein>
    <submittedName>
        <fullName evidence="3">VOC family protein</fullName>
    </submittedName>
</protein>
<evidence type="ECO:0000313" key="3">
    <source>
        <dbReference type="EMBL" id="MBS7825067.1"/>
    </source>
</evidence>
<accession>A0AB35C0G2</accession>
<organism evidence="3 4">
    <name type="scientific">Wohlfahrtiimonas chitiniclastica</name>
    <dbReference type="NCBI Taxonomy" id="400946"/>
    <lineage>
        <taxon>Bacteria</taxon>
        <taxon>Pseudomonadati</taxon>
        <taxon>Pseudomonadota</taxon>
        <taxon>Gammaproteobacteria</taxon>
        <taxon>Cardiobacteriales</taxon>
        <taxon>Ignatzschineriaceae</taxon>
        <taxon>Wohlfahrtiimonas</taxon>
    </lineage>
</organism>
<dbReference type="AlphaFoldDB" id="A0AB35C0G2"/>
<name>A0AB35C0G2_9GAMM</name>
<dbReference type="EMBL" id="JAGIBU010000006">
    <property type="protein sequence ID" value="MBS7825067.1"/>
    <property type="molecule type" value="Genomic_DNA"/>
</dbReference>
<dbReference type="PANTHER" id="PTHR43048">
    <property type="entry name" value="METHYLMALONYL-COA EPIMERASE"/>
    <property type="match status" value="1"/>
</dbReference>
<dbReference type="RefSeq" id="WP_008315209.1">
    <property type="nucleotide sequence ID" value="NZ_JAGIBS010000007.1"/>
</dbReference>